<feature type="domain" description="Amidohydrolase-related" evidence="6">
    <location>
        <begin position="104"/>
        <end position="468"/>
    </location>
</feature>
<dbReference type="GO" id="GO:0046872">
    <property type="term" value="F:metal ion binding"/>
    <property type="evidence" value="ECO:0007669"/>
    <property type="project" value="UniProtKB-KW"/>
</dbReference>
<dbReference type="EMBL" id="UGSO01000001">
    <property type="protein sequence ID" value="SUB14753.1"/>
    <property type="molecule type" value="Genomic_DNA"/>
</dbReference>
<proteinExistence type="inferred from homology"/>
<dbReference type="InterPro" id="IPR032466">
    <property type="entry name" value="Metal_Hydrolase"/>
</dbReference>
<keyword evidence="2" id="KW-0479">Metal-binding</keyword>
<dbReference type="PANTHER" id="PTHR43794:SF11">
    <property type="entry name" value="AMIDOHYDROLASE-RELATED DOMAIN-CONTAINING PROTEIN"/>
    <property type="match status" value="1"/>
</dbReference>
<dbReference type="FunFam" id="3.20.20.140:FF:000014">
    <property type="entry name" value="5-methylthioadenosine/S-adenosylhomocysteine deaminase"/>
    <property type="match status" value="1"/>
</dbReference>
<feature type="chain" id="PRO_5016723815" evidence="5">
    <location>
        <begin position="29"/>
        <end position="496"/>
    </location>
</feature>
<accession>A0A379AA24</accession>
<dbReference type="InterPro" id="IPR006680">
    <property type="entry name" value="Amidohydro-rel"/>
</dbReference>
<name>A0A379AA24_ENTAG</name>
<evidence type="ECO:0000256" key="4">
    <source>
        <dbReference type="ARBA" id="ARBA00022833"/>
    </source>
</evidence>
<dbReference type="GO" id="GO:0016814">
    <property type="term" value="F:hydrolase activity, acting on carbon-nitrogen (but not peptide) bonds, in cyclic amidines"/>
    <property type="evidence" value="ECO:0007669"/>
    <property type="project" value="UniProtKB-ARBA"/>
</dbReference>
<dbReference type="Proteomes" id="UP000254640">
    <property type="component" value="Unassembled WGS sequence"/>
</dbReference>
<evidence type="ECO:0000313" key="7">
    <source>
        <dbReference type="EMBL" id="SUB14753.1"/>
    </source>
</evidence>
<dbReference type="AlphaFoldDB" id="A0A379AA24"/>
<evidence type="ECO:0000256" key="2">
    <source>
        <dbReference type="ARBA" id="ARBA00022723"/>
    </source>
</evidence>
<dbReference type="NCBIfam" id="NF006055">
    <property type="entry name" value="PRK08203.1"/>
    <property type="match status" value="1"/>
</dbReference>
<dbReference type="Pfam" id="PF01979">
    <property type="entry name" value="Amidohydro_1"/>
    <property type="match status" value="1"/>
</dbReference>
<keyword evidence="4" id="KW-0862">Zinc</keyword>
<feature type="signal peptide" evidence="5">
    <location>
        <begin position="1"/>
        <end position="28"/>
    </location>
</feature>
<keyword evidence="5" id="KW-0732">Signal</keyword>
<protein>
    <submittedName>
        <fullName evidence="7">Hydroxydechloroatrazine ethylaminohydrolase</fullName>
        <ecNumber evidence="7">3.5.4.43</ecNumber>
    </submittedName>
</protein>
<evidence type="ECO:0000259" key="6">
    <source>
        <dbReference type="Pfam" id="PF01979"/>
    </source>
</evidence>
<reference evidence="7 8" key="1">
    <citation type="submission" date="2018-06" db="EMBL/GenBank/DDBJ databases">
        <authorList>
            <consortium name="Pathogen Informatics"/>
            <person name="Doyle S."/>
        </authorList>
    </citation>
    <scope>NUCLEOTIDE SEQUENCE [LARGE SCALE GENOMIC DNA]</scope>
    <source>
        <strain evidence="7 8">NCTC9381</strain>
    </source>
</reference>
<sequence length="496" mass="53691">MKMESHDRLRRSLLKLPLLAALPAISSAKSLPLLSGNTQPLPTGNSMERTLLLKNAECVVCMDADRREIGNASILIKGNKILAVGEARSLPDSADEIIDLRGHIVIPGLINTHHHMYQSLTRAIPAVQNGELFNWLTHLYPLWQNLTPEMIHISTQISMAELMLSGCTTTSDHLYVYPNGCKLDDSIEAAALMGMRFHASRGSMSVGKSLGGLPPDALVEDEAAILKDTQRVIERYHDDSHGSMLRIVVAPCSPFSVSRELMKQSAAMARSFNVSMHTHLAENDSDIRYSREKFNMTPAQYVEDLGWVGPDVWHAHCVKLDQHGIELFARTGTGVAHCPCSNMRLGSGIAPIRHMCDAGVHVGMGVDGSASNDSSDMMAEVRQAMLLQRVGFGPDAMTARQALELATLGGAKVLNRDDVGTIAPGMMADLAIFDLNRIGLAGAGHDPVAALVFCNPGQVAYSIINGKVRVRDGQVAGIELPAVLRQHNQLARKLAG</sequence>
<dbReference type="GO" id="GO:0019239">
    <property type="term" value="F:deaminase activity"/>
    <property type="evidence" value="ECO:0007669"/>
    <property type="project" value="UniProtKB-ARBA"/>
</dbReference>
<dbReference type="GO" id="GO:0018763">
    <property type="term" value="F:hydroxydechloroatrazine ethylaminohydrolase activity"/>
    <property type="evidence" value="ECO:0007669"/>
    <property type="project" value="UniProtKB-EC"/>
</dbReference>
<dbReference type="CDD" id="cd01298">
    <property type="entry name" value="ATZ_TRZ_like"/>
    <property type="match status" value="1"/>
</dbReference>
<dbReference type="InterPro" id="IPR011059">
    <property type="entry name" value="Metal-dep_hydrolase_composite"/>
</dbReference>
<gene>
    <name evidence="7" type="primary">atzB</name>
    <name evidence="7" type="ORF">NCTC9381_00603</name>
</gene>
<evidence type="ECO:0000256" key="3">
    <source>
        <dbReference type="ARBA" id="ARBA00022801"/>
    </source>
</evidence>
<dbReference type="STRING" id="549.BEE12_04875"/>
<organism evidence="7 8">
    <name type="scientific">Enterobacter agglomerans</name>
    <name type="common">Erwinia herbicola</name>
    <name type="synonym">Pantoea agglomerans</name>
    <dbReference type="NCBI Taxonomy" id="549"/>
    <lineage>
        <taxon>Bacteria</taxon>
        <taxon>Pseudomonadati</taxon>
        <taxon>Pseudomonadota</taxon>
        <taxon>Gammaproteobacteria</taxon>
        <taxon>Enterobacterales</taxon>
        <taxon>Erwiniaceae</taxon>
        <taxon>Pantoea</taxon>
        <taxon>Pantoea agglomerans group</taxon>
    </lineage>
</organism>
<dbReference type="EC" id="3.5.4.43" evidence="7"/>
<dbReference type="Gene3D" id="3.20.20.140">
    <property type="entry name" value="Metal-dependent hydrolases"/>
    <property type="match status" value="1"/>
</dbReference>
<dbReference type="SUPFAM" id="SSF51556">
    <property type="entry name" value="Metallo-dependent hydrolases"/>
    <property type="match status" value="1"/>
</dbReference>
<keyword evidence="8" id="KW-1185">Reference proteome</keyword>
<comment type="similarity">
    <text evidence="1">Belongs to the metallo-dependent hydrolases superfamily. ATZ/TRZ family.</text>
</comment>
<evidence type="ECO:0000313" key="8">
    <source>
        <dbReference type="Proteomes" id="UP000254640"/>
    </source>
</evidence>
<evidence type="ECO:0000256" key="5">
    <source>
        <dbReference type="SAM" id="SignalP"/>
    </source>
</evidence>
<keyword evidence="3 7" id="KW-0378">Hydrolase</keyword>
<dbReference type="SUPFAM" id="SSF51338">
    <property type="entry name" value="Composite domain of metallo-dependent hydrolases"/>
    <property type="match status" value="1"/>
</dbReference>
<dbReference type="InterPro" id="IPR050287">
    <property type="entry name" value="MTA/SAH_deaminase"/>
</dbReference>
<evidence type="ECO:0000256" key="1">
    <source>
        <dbReference type="ARBA" id="ARBA00006745"/>
    </source>
</evidence>
<dbReference type="PANTHER" id="PTHR43794">
    <property type="entry name" value="AMINOHYDROLASE SSNA-RELATED"/>
    <property type="match status" value="1"/>
</dbReference>
<dbReference type="Gene3D" id="2.30.40.10">
    <property type="entry name" value="Urease, subunit C, domain 1"/>
    <property type="match status" value="1"/>
</dbReference>